<dbReference type="RefSeq" id="WP_154447084.1">
    <property type="nucleotide sequence ID" value="NZ_WIND01000010.1"/>
</dbReference>
<protein>
    <submittedName>
        <fullName evidence="1">Uncharacterized protein</fullName>
    </submittedName>
</protein>
<dbReference type="EMBL" id="WIND01000010">
    <property type="protein sequence ID" value="MSU90598.1"/>
    <property type="molecule type" value="Genomic_DNA"/>
</dbReference>
<gene>
    <name evidence="1" type="ORF">GE300_13395</name>
</gene>
<comment type="caution">
    <text evidence="1">The sequence shown here is derived from an EMBL/GenBank/DDBJ whole genome shotgun (WGS) entry which is preliminary data.</text>
</comment>
<sequence length="154" mass="16292">MSGATGFLPRLTDLVAGAELTPALASSLAAIALMQAHIAAEALHETIIPSLAPAKRGLATDIARRLGTKRFFRNDLVRDLETLIASLGVEIDNGTHPFWHGDDNHVRGGYRSVFVEPGATALAEAKGDIVMLRDTVLAALSAAHALHDAGFQFD</sequence>
<organism evidence="1 2">
    <name type="scientific">Halovulum marinum</name>
    <dbReference type="NCBI Taxonomy" id="2662447"/>
    <lineage>
        <taxon>Bacteria</taxon>
        <taxon>Pseudomonadati</taxon>
        <taxon>Pseudomonadota</taxon>
        <taxon>Alphaproteobacteria</taxon>
        <taxon>Rhodobacterales</taxon>
        <taxon>Paracoccaceae</taxon>
        <taxon>Halovulum</taxon>
    </lineage>
</organism>
<reference evidence="1 2" key="1">
    <citation type="submission" date="2019-10" db="EMBL/GenBank/DDBJ databases">
        <title>Cognatihalovulum marinum gen. nov. sp. nov., a new member of the family Rhodobacteraceae isolated from deep seawater of the Northwest Indian Ocean.</title>
        <authorList>
            <person name="Ruan C."/>
            <person name="Wang J."/>
            <person name="Zheng X."/>
            <person name="Song L."/>
            <person name="Zhu Y."/>
            <person name="Huang Y."/>
            <person name="Lu Z."/>
            <person name="Du W."/>
            <person name="Huang L."/>
            <person name="Dai X."/>
        </authorList>
    </citation>
    <scope>NUCLEOTIDE SEQUENCE [LARGE SCALE GENOMIC DNA]</scope>
    <source>
        <strain evidence="1 2">2CG4</strain>
    </source>
</reference>
<evidence type="ECO:0000313" key="1">
    <source>
        <dbReference type="EMBL" id="MSU90598.1"/>
    </source>
</evidence>
<keyword evidence="2" id="KW-1185">Reference proteome</keyword>
<evidence type="ECO:0000313" key="2">
    <source>
        <dbReference type="Proteomes" id="UP000474957"/>
    </source>
</evidence>
<proteinExistence type="predicted"/>
<name>A0A6L5Z263_9RHOB</name>
<accession>A0A6L5Z263</accession>
<dbReference type="AlphaFoldDB" id="A0A6L5Z263"/>
<dbReference type="Proteomes" id="UP000474957">
    <property type="component" value="Unassembled WGS sequence"/>
</dbReference>